<keyword evidence="1" id="KW-0812">Transmembrane</keyword>
<dbReference type="SUPFAM" id="SSF49313">
    <property type="entry name" value="Cadherin-like"/>
    <property type="match status" value="1"/>
</dbReference>
<dbReference type="GO" id="GO:0005509">
    <property type="term" value="F:calcium ion binding"/>
    <property type="evidence" value="ECO:0007669"/>
    <property type="project" value="InterPro"/>
</dbReference>
<dbReference type="GO" id="GO:0016020">
    <property type="term" value="C:membrane"/>
    <property type="evidence" value="ECO:0007669"/>
    <property type="project" value="InterPro"/>
</dbReference>
<protein>
    <submittedName>
        <fullName evidence="2">Protocadherin gamma-A5</fullName>
    </submittedName>
</protein>
<feature type="transmembrane region" description="Helical" evidence="1">
    <location>
        <begin position="269"/>
        <end position="297"/>
    </location>
</feature>
<comment type="caution">
    <text evidence="2">The sequence shown here is derived from an EMBL/GenBank/DDBJ whole genome shotgun (WGS) entry which is preliminary data.</text>
</comment>
<dbReference type="Proteomes" id="UP000242188">
    <property type="component" value="Unassembled WGS sequence"/>
</dbReference>
<reference evidence="2 3" key="1">
    <citation type="journal article" date="2017" name="Nat. Ecol. Evol.">
        <title>Scallop genome provides insights into evolution of bilaterian karyotype and development.</title>
        <authorList>
            <person name="Wang S."/>
            <person name="Zhang J."/>
            <person name="Jiao W."/>
            <person name="Li J."/>
            <person name="Xun X."/>
            <person name="Sun Y."/>
            <person name="Guo X."/>
            <person name="Huan P."/>
            <person name="Dong B."/>
            <person name="Zhang L."/>
            <person name="Hu X."/>
            <person name="Sun X."/>
            <person name="Wang J."/>
            <person name="Zhao C."/>
            <person name="Wang Y."/>
            <person name="Wang D."/>
            <person name="Huang X."/>
            <person name="Wang R."/>
            <person name="Lv J."/>
            <person name="Li Y."/>
            <person name="Zhang Z."/>
            <person name="Liu B."/>
            <person name="Lu W."/>
            <person name="Hui Y."/>
            <person name="Liang J."/>
            <person name="Zhou Z."/>
            <person name="Hou R."/>
            <person name="Li X."/>
            <person name="Liu Y."/>
            <person name="Li H."/>
            <person name="Ning X."/>
            <person name="Lin Y."/>
            <person name="Zhao L."/>
            <person name="Xing Q."/>
            <person name="Dou J."/>
            <person name="Li Y."/>
            <person name="Mao J."/>
            <person name="Guo H."/>
            <person name="Dou H."/>
            <person name="Li T."/>
            <person name="Mu C."/>
            <person name="Jiang W."/>
            <person name="Fu Q."/>
            <person name="Fu X."/>
            <person name="Miao Y."/>
            <person name="Liu J."/>
            <person name="Yu Q."/>
            <person name="Li R."/>
            <person name="Liao H."/>
            <person name="Li X."/>
            <person name="Kong Y."/>
            <person name="Jiang Z."/>
            <person name="Chourrout D."/>
            <person name="Li R."/>
            <person name="Bao Z."/>
        </authorList>
    </citation>
    <scope>NUCLEOTIDE SEQUENCE [LARGE SCALE GENOMIC DNA]</scope>
    <source>
        <strain evidence="2 3">PY_sf001</strain>
    </source>
</reference>
<evidence type="ECO:0000313" key="3">
    <source>
        <dbReference type="Proteomes" id="UP000242188"/>
    </source>
</evidence>
<keyword evidence="3" id="KW-1185">Reference proteome</keyword>
<dbReference type="EMBL" id="NEDP02000090">
    <property type="protein sequence ID" value="OWF56767.1"/>
    <property type="molecule type" value="Genomic_DNA"/>
</dbReference>
<gene>
    <name evidence="2" type="ORF">KP79_PYT21686</name>
</gene>
<organism evidence="2 3">
    <name type="scientific">Mizuhopecten yessoensis</name>
    <name type="common">Japanese scallop</name>
    <name type="synonym">Patinopecten yessoensis</name>
    <dbReference type="NCBI Taxonomy" id="6573"/>
    <lineage>
        <taxon>Eukaryota</taxon>
        <taxon>Metazoa</taxon>
        <taxon>Spiralia</taxon>
        <taxon>Lophotrochozoa</taxon>
        <taxon>Mollusca</taxon>
        <taxon>Bivalvia</taxon>
        <taxon>Autobranchia</taxon>
        <taxon>Pteriomorphia</taxon>
        <taxon>Pectinida</taxon>
        <taxon>Pectinoidea</taxon>
        <taxon>Pectinidae</taxon>
        <taxon>Mizuhopecten</taxon>
    </lineage>
</organism>
<name>A0A210R6T4_MIZYE</name>
<sequence>MIKYAECCCEGCPNQTWVAPLPASIEVGDKYKWTTLGSKLSDVAYAIRFFTAPNTVPYVNQTEYDALVPDNTPIGGSCINYHITDDDIGDFDLLQHEFIDDTGLFELNTTFPGNIHVMTRGILPSTYSVFELVLKSWDDCINTATTTLTIMTYNAPPVFINLPDSVEVSESVTNEMMVFEIDVVDQSENDSVCCTLTEVIPGSLNFQLKFEDQVYKLYTTTNPVFNYKDITDYYKVLFCCSDDHGLSTQFLEIFILDVTTTESYVPPTWFLTAIACSMVPVSVTFIFACMVLCNTLFCDTEIDYYYE</sequence>
<accession>A0A210R6T4</accession>
<keyword evidence="1" id="KW-1133">Transmembrane helix</keyword>
<evidence type="ECO:0000313" key="2">
    <source>
        <dbReference type="EMBL" id="OWF56767.1"/>
    </source>
</evidence>
<proteinExistence type="predicted"/>
<evidence type="ECO:0000256" key="1">
    <source>
        <dbReference type="SAM" id="Phobius"/>
    </source>
</evidence>
<dbReference type="OrthoDB" id="6077660at2759"/>
<dbReference type="AlphaFoldDB" id="A0A210R6T4"/>
<dbReference type="Gene3D" id="2.60.40.60">
    <property type="entry name" value="Cadherins"/>
    <property type="match status" value="1"/>
</dbReference>
<dbReference type="InterPro" id="IPR015919">
    <property type="entry name" value="Cadherin-like_sf"/>
</dbReference>
<keyword evidence="1" id="KW-0472">Membrane</keyword>